<keyword evidence="2" id="KW-0646">Protease inhibitor</keyword>
<name>A0A6P6XPQ9_DERPT</name>
<dbReference type="InterPro" id="IPR000215">
    <property type="entry name" value="Serpin_fam"/>
</dbReference>
<dbReference type="GeneID" id="113790023"/>
<evidence type="ECO:0000256" key="2">
    <source>
        <dbReference type="ARBA" id="ARBA00022690"/>
    </source>
</evidence>
<comment type="similarity">
    <text evidence="1 5">Belongs to the serpin family.</text>
</comment>
<dbReference type="InterPro" id="IPR042178">
    <property type="entry name" value="Serpin_sf_1"/>
</dbReference>
<dbReference type="InterPro" id="IPR036186">
    <property type="entry name" value="Serpin_sf"/>
</dbReference>
<dbReference type="InterPro" id="IPR023795">
    <property type="entry name" value="Serpin_CS"/>
</dbReference>
<keyword evidence="3" id="KW-0722">Serine protease inhibitor</keyword>
<dbReference type="Gene3D" id="3.30.497.10">
    <property type="entry name" value="Antithrombin, subunit I, domain 2"/>
    <property type="match status" value="1"/>
</dbReference>
<dbReference type="PROSITE" id="PS00284">
    <property type="entry name" value="SERPIN"/>
    <property type="match status" value="1"/>
</dbReference>
<sequence>MANENINNNQMVMKLTKNLYESGKNLVLSPFSLTTAMAMVLAGANTHTQNELIQFLFGTKVTKIEDGKLMLDNLTKNLQEFFRSNQSVLNNANMLYSNKTFPLKDAYVDILTKNFTAMAKQLDFSDSKAALAEINGAVKKATKDMIPTLLDQIDSETRAILINAIHFKGLWKHPFDKAETLDEDFHKSDNTIVQVKMMRKKEKFHYYRSEEWGLEACAIPYTTGSISMVIVLPSKGKNILNVLETMQNSDHLAQILKRMDDSQDVTLRMPKFKIESTHHLIPHLVRLNVKTLFTGDADLSGISTEKLFVSDVIQKAIIEVNEEGTEAAAATAIMMMRCCMMLEEEIHFIVDRPFVYMLISNDGKHILFTGICENPN</sequence>
<evidence type="ECO:0000256" key="3">
    <source>
        <dbReference type="ARBA" id="ARBA00022900"/>
    </source>
</evidence>
<dbReference type="Gene3D" id="2.30.39.10">
    <property type="entry name" value="Alpha-1-antitrypsin, domain 1"/>
    <property type="match status" value="1"/>
</dbReference>
<evidence type="ECO:0000256" key="5">
    <source>
        <dbReference type="RuleBase" id="RU000411"/>
    </source>
</evidence>
<evidence type="ECO:0000313" key="7">
    <source>
        <dbReference type="RefSeq" id="XP_027195437.1"/>
    </source>
</evidence>
<dbReference type="GO" id="GO:0005615">
    <property type="term" value="C:extracellular space"/>
    <property type="evidence" value="ECO:0007669"/>
    <property type="project" value="InterPro"/>
</dbReference>
<dbReference type="OrthoDB" id="671595at2759"/>
<accession>A0A6P6XPQ9</accession>
<dbReference type="GO" id="GO:0004867">
    <property type="term" value="F:serine-type endopeptidase inhibitor activity"/>
    <property type="evidence" value="ECO:0007669"/>
    <property type="project" value="UniProtKB-KW"/>
</dbReference>
<dbReference type="RefSeq" id="XP_027195437.1">
    <property type="nucleotide sequence ID" value="XM_027339636.1"/>
</dbReference>
<evidence type="ECO:0000256" key="1">
    <source>
        <dbReference type="ARBA" id="ARBA00009500"/>
    </source>
</evidence>
<evidence type="ECO:0000313" key="6">
    <source>
        <dbReference type="Proteomes" id="UP000515146"/>
    </source>
</evidence>
<dbReference type="CDD" id="cd00172">
    <property type="entry name" value="serpin"/>
    <property type="match status" value="1"/>
</dbReference>
<keyword evidence="4" id="KW-0325">Glycoprotein</keyword>
<dbReference type="Proteomes" id="UP000515146">
    <property type="component" value="Unplaced"/>
</dbReference>
<proteinExistence type="inferred from homology"/>
<dbReference type="SMART" id="SM00093">
    <property type="entry name" value="SERPIN"/>
    <property type="match status" value="1"/>
</dbReference>
<dbReference type="InterPro" id="IPR023796">
    <property type="entry name" value="Serpin_dom"/>
</dbReference>
<dbReference type="Pfam" id="PF00079">
    <property type="entry name" value="Serpin"/>
    <property type="match status" value="1"/>
</dbReference>
<dbReference type="KEGG" id="dpte:113790023"/>
<keyword evidence="6" id="KW-1185">Reference proteome</keyword>
<gene>
    <name evidence="7" type="primary">LOC113790023</name>
</gene>
<protein>
    <submittedName>
        <fullName evidence="7">Leukocyte elastase inhibitor A-like</fullName>
    </submittedName>
</protein>
<reference evidence="7" key="1">
    <citation type="submission" date="2025-08" db="UniProtKB">
        <authorList>
            <consortium name="RefSeq"/>
        </authorList>
    </citation>
    <scope>IDENTIFICATION</scope>
    <source>
        <strain evidence="7">Airmid</strain>
    </source>
</reference>
<dbReference type="OMA" id="ATAIMIR"/>
<dbReference type="PANTHER" id="PTHR11461:SF211">
    <property type="entry name" value="GH10112P-RELATED"/>
    <property type="match status" value="1"/>
</dbReference>
<dbReference type="InterPro" id="IPR042185">
    <property type="entry name" value="Serpin_sf_2"/>
</dbReference>
<organism evidence="6 7">
    <name type="scientific">Dermatophagoides pteronyssinus</name>
    <name type="common">European house dust mite</name>
    <dbReference type="NCBI Taxonomy" id="6956"/>
    <lineage>
        <taxon>Eukaryota</taxon>
        <taxon>Metazoa</taxon>
        <taxon>Ecdysozoa</taxon>
        <taxon>Arthropoda</taxon>
        <taxon>Chelicerata</taxon>
        <taxon>Arachnida</taxon>
        <taxon>Acari</taxon>
        <taxon>Acariformes</taxon>
        <taxon>Sarcoptiformes</taxon>
        <taxon>Astigmata</taxon>
        <taxon>Psoroptidia</taxon>
        <taxon>Analgoidea</taxon>
        <taxon>Pyroglyphidae</taxon>
        <taxon>Dermatophagoidinae</taxon>
        <taxon>Dermatophagoides</taxon>
    </lineage>
</organism>
<dbReference type="SUPFAM" id="SSF56574">
    <property type="entry name" value="Serpins"/>
    <property type="match status" value="1"/>
</dbReference>
<dbReference type="PANTHER" id="PTHR11461">
    <property type="entry name" value="SERINE PROTEASE INHIBITOR, SERPIN"/>
    <property type="match status" value="1"/>
</dbReference>
<dbReference type="InParanoid" id="A0A6P6XPQ9"/>
<dbReference type="FunCoup" id="A0A6P6XPQ9">
    <property type="interactions" value="96"/>
</dbReference>
<evidence type="ECO:0000256" key="4">
    <source>
        <dbReference type="ARBA" id="ARBA00023180"/>
    </source>
</evidence>
<dbReference type="AlphaFoldDB" id="A0A6P6XPQ9"/>